<dbReference type="EMBL" id="MN739655">
    <property type="protein sequence ID" value="QHT18389.1"/>
    <property type="molecule type" value="Genomic_DNA"/>
</dbReference>
<name>A0A6C0DR52_9ZZZZ</name>
<proteinExistence type="predicted"/>
<reference evidence="1" key="1">
    <citation type="journal article" date="2020" name="Nature">
        <title>Giant virus diversity and host interactions through global metagenomics.</title>
        <authorList>
            <person name="Schulz F."/>
            <person name="Roux S."/>
            <person name="Paez-Espino D."/>
            <person name="Jungbluth S."/>
            <person name="Walsh D.A."/>
            <person name="Denef V.J."/>
            <person name="McMahon K.D."/>
            <person name="Konstantinidis K.T."/>
            <person name="Eloe-Fadrosh E.A."/>
            <person name="Kyrpides N.C."/>
            <person name="Woyke T."/>
        </authorList>
    </citation>
    <scope>NUCLEOTIDE SEQUENCE</scope>
    <source>
        <strain evidence="1">GVMAG-M-3300023174-46</strain>
    </source>
</reference>
<organism evidence="1">
    <name type="scientific">viral metagenome</name>
    <dbReference type="NCBI Taxonomy" id="1070528"/>
    <lineage>
        <taxon>unclassified sequences</taxon>
        <taxon>metagenomes</taxon>
        <taxon>organismal metagenomes</taxon>
    </lineage>
</organism>
<accession>A0A6C0DR52</accession>
<protein>
    <submittedName>
        <fullName evidence="1">Uncharacterized protein</fullName>
    </submittedName>
</protein>
<sequence>MKEESYKEGLSCLMYFILNEIYRMNYGEYMRRQTKLQSRLIGFQNGQDASQVTLKAQALSASVERAVPVETSFSKPGGSIANILEKNQSTAYETNCNSSPSGGARGVANAIQNVDTASPLIAAQHCAVCSDAKSSEPYSILIKLPLTEVFDANGNSLGLQQLACGTYTDYVYNKPSTVKCCSNDPSQLYRNNSELIANQGRQETLRKQYNLPSKLQGLRGPIVTNR</sequence>
<dbReference type="AlphaFoldDB" id="A0A6C0DR52"/>
<evidence type="ECO:0000313" key="1">
    <source>
        <dbReference type="EMBL" id="QHT18389.1"/>
    </source>
</evidence>